<dbReference type="EMBL" id="JAMTCS010000009">
    <property type="protein sequence ID" value="MCP2265704.1"/>
    <property type="molecule type" value="Genomic_DNA"/>
</dbReference>
<keyword evidence="2" id="KW-0812">Transmembrane</keyword>
<dbReference type="InterPro" id="IPR016566">
    <property type="entry name" value="UCP010219"/>
</dbReference>
<proteinExistence type="predicted"/>
<feature type="transmembrane region" description="Helical" evidence="2">
    <location>
        <begin position="206"/>
        <end position="223"/>
    </location>
</feature>
<organism evidence="3 4">
    <name type="scientific">Promicromonospora thailandica</name>
    <dbReference type="NCBI Taxonomy" id="765201"/>
    <lineage>
        <taxon>Bacteria</taxon>
        <taxon>Bacillati</taxon>
        <taxon>Actinomycetota</taxon>
        <taxon>Actinomycetes</taxon>
        <taxon>Micrococcales</taxon>
        <taxon>Promicromonosporaceae</taxon>
        <taxon>Promicromonospora</taxon>
    </lineage>
</organism>
<evidence type="ECO:0000313" key="3">
    <source>
        <dbReference type="EMBL" id="MCP2265704.1"/>
    </source>
</evidence>
<sequence length="268" mass="28379">MNQHPAEHGTMGPMSEPARGDVPPQSEPQSPQQGQAPARGVRALTGDEFSAAQAVGGVRGLVEAVLPGLVFVVAFVIVNDLMVPLIASVVAAVVLVAARLVQRTPVTQALGGLLGIAIGVVWAWTSGEAENYYAGGLLLNAAYLVVLLGTILARRPAVGYVVEGLRAGLTPDAVRAEANRDPDSDAPSPFAALTAWRQDPGLVRTYTIATWLWVGLFALRLAVKTPLYLAGDIAWLGTFHLLLGVPLWALVLYLTWYVVRRPKAPAAR</sequence>
<feature type="transmembrane region" description="Helical" evidence="2">
    <location>
        <begin position="69"/>
        <end position="97"/>
    </location>
</feature>
<feature type="transmembrane region" description="Helical" evidence="2">
    <location>
        <begin position="235"/>
        <end position="259"/>
    </location>
</feature>
<evidence type="ECO:0000256" key="2">
    <source>
        <dbReference type="SAM" id="Phobius"/>
    </source>
</evidence>
<evidence type="ECO:0000256" key="1">
    <source>
        <dbReference type="SAM" id="MobiDB-lite"/>
    </source>
</evidence>
<keyword evidence="4" id="KW-1185">Reference proteome</keyword>
<name>A0A9X2G9N3_9MICO</name>
<feature type="compositionally biased region" description="Low complexity" evidence="1">
    <location>
        <begin position="23"/>
        <end position="38"/>
    </location>
</feature>
<dbReference type="AlphaFoldDB" id="A0A9X2G9N3"/>
<dbReference type="PIRSF" id="PIRSF010219">
    <property type="entry name" value="UCP010219"/>
    <property type="match status" value="1"/>
</dbReference>
<accession>A0A9X2G9N3</accession>
<evidence type="ECO:0008006" key="5">
    <source>
        <dbReference type="Google" id="ProtNLM"/>
    </source>
</evidence>
<protein>
    <recommendedName>
        <fullName evidence="5">DUF3159 domain-containing protein</fullName>
    </recommendedName>
</protein>
<dbReference type="Pfam" id="PF11361">
    <property type="entry name" value="DUF3159"/>
    <property type="match status" value="1"/>
</dbReference>
<evidence type="ECO:0000313" key="4">
    <source>
        <dbReference type="Proteomes" id="UP001139493"/>
    </source>
</evidence>
<keyword evidence="2" id="KW-0472">Membrane</keyword>
<keyword evidence="2" id="KW-1133">Transmembrane helix</keyword>
<reference evidence="3" key="1">
    <citation type="submission" date="2022-06" db="EMBL/GenBank/DDBJ databases">
        <title>Genomic Encyclopedia of Archaeal and Bacterial Type Strains, Phase II (KMG-II): from individual species to whole genera.</title>
        <authorList>
            <person name="Goeker M."/>
        </authorList>
    </citation>
    <scope>NUCLEOTIDE SEQUENCE</scope>
    <source>
        <strain evidence="3">DSM 26652</strain>
    </source>
</reference>
<feature type="transmembrane region" description="Helical" evidence="2">
    <location>
        <begin position="109"/>
        <end position="126"/>
    </location>
</feature>
<dbReference type="Proteomes" id="UP001139493">
    <property type="component" value="Unassembled WGS sequence"/>
</dbReference>
<comment type="caution">
    <text evidence="3">The sequence shown here is derived from an EMBL/GenBank/DDBJ whole genome shotgun (WGS) entry which is preliminary data.</text>
</comment>
<feature type="region of interest" description="Disordered" evidence="1">
    <location>
        <begin position="1"/>
        <end position="40"/>
    </location>
</feature>
<gene>
    <name evidence="3" type="ORF">APR03_003062</name>
</gene>
<feature type="transmembrane region" description="Helical" evidence="2">
    <location>
        <begin position="132"/>
        <end position="153"/>
    </location>
</feature>